<protein>
    <submittedName>
        <fullName evidence="1">Uncharacterized protein</fullName>
    </submittedName>
</protein>
<dbReference type="AlphaFoldDB" id="A0A3M7RUK8"/>
<organism evidence="1 2">
    <name type="scientific">Brachionus plicatilis</name>
    <name type="common">Marine rotifer</name>
    <name type="synonym">Brachionus muelleri</name>
    <dbReference type="NCBI Taxonomy" id="10195"/>
    <lineage>
        <taxon>Eukaryota</taxon>
        <taxon>Metazoa</taxon>
        <taxon>Spiralia</taxon>
        <taxon>Gnathifera</taxon>
        <taxon>Rotifera</taxon>
        <taxon>Eurotatoria</taxon>
        <taxon>Monogononta</taxon>
        <taxon>Pseudotrocha</taxon>
        <taxon>Ploima</taxon>
        <taxon>Brachionidae</taxon>
        <taxon>Brachionus</taxon>
    </lineage>
</organism>
<comment type="caution">
    <text evidence="1">The sequence shown here is derived from an EMBL/GenBank/DDBJ whole genome shotgun (WGS) entry which is preliminary data.</text>
</comment>
<sequence length="97" mass="11631">MTKNSRVDTLHLINRKKNFLNYIEFSEKLEFDILGKKFVFQAPRAIGLVNRTVLDVCDFDEESSYLKISLFYYETYVISIEDSKLKFLRILVQYLKY</sequence>
<reference evidence="1 2" key="1">
    <citation type="journal article" date="2018" name="Sci. Rep.">
        <title>Genomic signatures of local adaptation to the degree of environmental predictability in rotifers.</title>
        <authorList>
            <person name="Franch-Gras L."/>
            <person name="Hahn C."/>
            <person name="Garcia-Roger E.M."/>
            <person name="Carmona M.J."/>
            <person name="Serra M."/>
            <person name="Gomez A."/>
        </authorList>
    </citation>
    <scope>NUCLEOTIDE SEQUENCE [LARGE SCALE GENOMIC DNA]</scope>
    <source>
        <strain evidence="1">HYR1</strain>
    </source>
</reference>
<evidence type="ECO:0000313" key="1">
    <source>
        <dbReference type="EMBL" id="RNA26997.1"/>
    </source>
</evidence>
<gene>
    <name evidence="1" type="ORF">BpHYR1_013068</name>
</gene>
<dbReference type="Proteomes" id="UP000276133">
    <property type="component" value="Unassembled WGS sequence"/>
</dbReference>
<accession>A0A3M7RUK8</accession>
<dbReference type="EMBL" id="REGN01002621">
    <property type="protein sequence ID" value="RNA26997.1"/>
    <property type="molecule type" value="Genomic_DNA"/>
</dbReference>
<keyword evidence="2" id="KW-1185">Reference proteome</keyword>
<name>A0A3M7RUK8_BRAPC</name>
<evidence type="ECO:0000313" key="2">
    <source>
        <dbReference type="Proteomes" id="UP000276133"/>
    </source>
</evidence>
<proteinExistence type="predicted"/>